<dbReference type="Proteomes" id="UP000008718">
    <property type="component" value="Chromosome"/>
</dbReference>
<name>E4T6S9_PALPW</name>
<reference evidence="2 3" key="2">
    <citation type="journal article" date="2011" name="Stand. Genomic Sci.">
        <title>Complete genome sequence of Paludibacter propionicigenes type strain (WB4).</title>
        <authorList>
            <person name="Gronow S."/>
            <person name="Munk C."/>
            <person name="Lapidus A."/>
            <person name="Nolan M."/>
            <person name="Lucas S."/>
            <person name="Hammon N."/>
            <person name="Deshpande S."/>
            <person name="Cheng J.F."/>
            <person name="Tapia R."/>
            <person name="Han C."/>
            <person name="Goodwin L."/>
            <person name="Pitluck S."/>
            <person name="Liolios K."/>
            <person name="Ivanova N."/>
            <person name="Mavromatis K."/>
            <person name="Mikhailova N."/>
            <person name="Pati A."/>
            <person name="Chen A."/>
            <person name="Palaniappan K."/>
            <person name="Land M."/>
            <person name="Hauser L."/>
            <person name="Chang Y.J."/>
            <person name="Jeffries C.D."/>
            <person name="Brambilla E."/>
            <person name="Rohde M."/>
            <person name="Goker M."/>
            <person name="Detter J.C."/>
            <person name="Woyke T."/>
            <person name="Bristow J."/>
            <person name="Eisen J.A."/>
            <person name="Markowitz V."/>
            <person name="Hugenholtz P."/>
            <person name="Kyrpides N.C."/>
            <person name="Klenk H.P."/>
        </authorList>
    </citation>
    <scope>NUCLEOTIDE SEQUENCE [LARGE SCALE GENOMIC DNA]</scope>
    <source>
        <strain evidence="3">DSM 17365 / JCM 13257 / WB4</strain>
    </source>
</reference>
<dbReference type="AlphaFoldDB" id="E4T6S9"/>
<accession>E4T6S9</accession>
<evidence type="ECO:0000313" key="3">
    <source>
        <dbReference type="Proteomes" id="UP000008718"/>
    </source>
</evidence>
<dbReference type="eggNOG" id="COG2827">
    <property type="taxonomic scope" value="Bacteria"/>
</dbReference>
<dbReference type="CDD" id="cd10449">
    <property type="entry name" value="GIY-YIG_SLX1_like"/>
    <property type="match status" value="1"/>
</dbReference>
<evidence type="ECO:0000259" key="1">
    <source>
        <dbReference type="PROSITE" id="PS50164"/>
    </source>
</evidence>
<dbReference type="SUPFAM" id="SSF82771">
    <property type="entry name" value="GIY-YIG endonuclease"/>
    <property type="match status" value="1"/>
</dbReference>
<feature type="domain" description="GIY-YIG" evidence="1">
    <location>
        <begin position="1"/>
        <end position="79"/>
    </location>
</feature>
<evidence type="ECO:0000313" key="2">
    <source>
        <dbReference type="EMBL" id="ADQ80423.1"/>
    </source>
</evidence>
<dbReference type="HOGENOM" id="CLU_135650_6_3_10"/>
<dbReference type="EMBL" id="CP002345">
    <property type="protein sequence ID" value="ADQ80423.1"/>
    <property type="molecule type" value="Genomic_DNA"/>
</dbReference>
<dbReference type="PROSITE" id="PS50164">
    <property type="entry name" value="GIY_YIG"/>
    <property type="match status" value="1"/>
</dbReference>
<dbReference type="Pfam" id="PF01541">
    <property type="entry name" value="GIY-YIG"/>
    <property type="match status" value="1"/>
</dbReference>
<keyword evidence="3" id="KW-1185">Reference proteome</keyword>
<dbReference type="STRING" id="694427.Palpr_2287"/>
<sequence>MYTVYAIRSLTRNYIYVGMTSDLDERLQRHNAGYEQTTKPYRPFELIYKEEVESRIEARNREKYFKSGVGKDFLKKLIQT</sequence>
<dbReference type="OrthoDB" id="677560at2"/>
<dbReference type="InterPro" id="IPR000305">
    <property type="entry name" value="GIY-YIG_endonuc"/>
</dbReference>
<dbReference type="InterPro" id="IPR035901">
    <property type="entry name" value="GIY-YIG_endonuc_sf"/>
</dbReference>
<organism evidence="2 3">
    <name type="scientific">Paludibacter propionicigenes (strain DSM 17365 / JCM 13257 / WB4)</name>
    <dbReference type="NCBI Taxonomy" id="694427"/>
    <lineage>
        <taxon>Bacteria</taxon>
        <taxon>Pseudomonadati</taxon>
        <taxon>Bacteroidota</taxon>
        <taxon>Bacteroidia</taxon>
        <taxon>Bacteroidales</taxon>
        <taxon>Paludibacteraceae</taxon>
        <taxon>Paludibacter</taxon>
    </lineage>
</organism>
<dbReference type="RefSeq" id="WP_013445792.1">
    <property type="nucleotide sequence ID" value="NC_014734.1"/>
</dbReference>
<dbReference type="Gene3D" id="3.40.1440.10">
    <property type="entry name" value="GIY-YIG endonuclease"/>
    <property type="match status" value="1"/>
</dbReference>
<proteinExistence type="predicted"/>
<reference key="1">
    <citation type="submission" date="2010-11" db="EMBL/GenBank/DDBJ databases">
        <title>The complete genome of Paludibacter propionicigenes DSM 17365.</title>
        <authorList>
            <consortium name="US DOE Joint Genome Institute (JGI-PGF)"/>
            <person name="Lucas S."/>
            <person name="Copeland A."/>
            <person name="Lapidus A."/>
            <person name="Bruce D."/>
            <person name="Goodwin L."/>
            <person name="Pitluck S."/>
            <person name="Kyrpides N."/>
            <person name="Mavromatis K."/>
            <person name="Ivanova N."/>
            <person name="Munk A.C."/>
            <person name="Brettin T."/>
            <person name="Detter J.C."/>
            <person name="Han C."/>
            <person name="Tapia R."/>
            <person name="Land M."/>
            <person name="Hauser L."/>
            <person name="Markowitz V."/>
            <person name="Cheng J.-F."/>
            <person name="Hugenholtz P."/>
            <person name="Woyke T."/>
            <person name="Wu D."/>
            <person name="Gronow S."/>
            <person name="Wellnitz S."/>
            <person name="Brambilla E."/>
            <person name="Klenk H.-P."/>
            <person name="Eisen J.A."/>
        </authorList>
    </citation>
    <scope>NUCLEOTIDE SEQUENCE</scope>
    <source>
        <strain>WB4</strain>
    </source>
</reference>
<gene>
    <name evidence="2" type="ordered locus">Palpr_2287</name>
</gene>
<dbReference type="KEGG" id="ppn:Palpr_2287"/>
<protein>
    <submittedName>
        <fullName evidence="2">Excinuclease ABC C subunit domain protein</fullName>
    </submittedName>
</protein>